<dbReference type="Proteomes" id="UP000029228">
    <property type="component" value="Unassembled WGS sequence"/>
</dbReference>
<evidence type="ECO:0000259" key="4">
    <source>
        <dbReference type="PROSITE" id="PS51193"/>
    </source>
</evidence>
<reference evidence="5 6" key="1">
    <citation type="submission" date="2014-09" db="EMBL/GenBank/DDBJ databases">
        <title>Vibrio maritimus JCM 19235. (C45) whole genome shotgun sequence.</title>
        <authorList>
            <person name="Sawabe T."/>
            <person name="Meirelles P."/>
            <person name="Nakanishi M."/>
            <person name="Sayaka M."/>
            <person name="Hattori M."/>
            <person name="Ohkuma M."/>
        </authorList>
    </citation>
    <scope>NUCLEOTIDE SEQUENCE [LARGE SCALE GENOMIC DNA]</scope>
    <source>
        <strain evidence="6">JCM19235</strain>
    </source>
</reference>
<reference evidence="5 6" key="2">
    <citation type="submission" date="2014-09" db="EMBL/GenBank/DDBJ databases">
        <authorList>
            <consortium name="NBRP consortium"/>
            <person name="Sawabe T."/>
            <person name="Meirelles P."/>
            <person name="Nakanishi M."/>
            <person name="Sayaka M."/>
            <person name="Hattori M."/>
            <person name="Ohkuma M."/>
        </authorList>
    </citation>
    <scope>NUCLEOTIDE SEQUENCE [LARGE SCALE GENOMIC DNA]</scope>
    <source>
        <strain evidence="6">JCM19235</strain>
    </source>
</reference>
<accession>A0A090S1C0</accession>
<evidence type="ECO:0000256" key="1">
    <source>
        <dbReference type="ARBA" id="ARBA00022741"/>
    </source>
</evidence>
<gene>
    <name evidence="5" type="ORF">JCM19235_4504</name>
</gene>
<evidence type="ECO:0000256" key="2">
    <source>
        <dbReference type="ARBA" id="ARBA00022801"/>
    </source>
</evidence>
<dbReference type="Gene3D" id="3.40.50.300">
    <property type="entry name" value="P-loop containing nucleotide triphosphate hydrolases"/>
    <property type="match status" value="1"/>
</dbReference>
<sequence length="250" mass="28276">MILPEPENTIFIFDEAHHLPHVARDHASASATLKGAGSWLERLNQSASKFSGMADEKRVSRFRNELQDAIQQLIPLLGEVNTYCGGLPFEEDSCRFENGELPSWLEEQAKVLKQYSQKGAQASAKIADLISERLKDGEISAKLAEPALAELGFYIQRFDNLAAVWRLMAEPQKRKVLPRAWIEKSKEREGDHLVSVAPLEVGWQLDQQLWSRCVGLSWCLRPCVLSTLSLSSVIRLESAKKRKTEFSSWR</sequence>
<dbReference type="AlphaFoldDB" id="A0A090S1C0"/>
<organism evidence="5 6">
    <name type="scientific">Vibrio maritimus</name>
    <dbReference type="NCBI Taxonomy" id="990268"/>
    <lineage>
        <taxon>Bacteria</taxon>
        <taxon>Pseudomonadati</taxon>
        <taxon>Pseudomonadota</taxon>
        <taxon>Gammaproteobacteria</taxon>
        <taxon>Vibrionales</taxon>
        <taxon>Vibrionaceae</taxon>
        <taxon>Vibrio</taxon>
    </lineage>
</organism>
<dbReference type="GO" id="GO:0004386">
    <property type="term" value="F:helicase activity"/>
    <property type="evidence" value="ECO:0007669"/>
    <property type="project" value="UniProtKB-KW"/>
</dbReference>
<dbReference type="Gene3D" id="1.10.275.40">
    <property type="match status" value="1"/>
</dbReference>
<feature type="domain" description="Helicase ATP-binding" evidence="4">
    <location>
        <begin position="1"/>
        <end position="76"/>
    </location>
</feature>
<dbReference type="EMBL" id="BBMR01000005">
    <property type="protein sequence ID" value="GAL20304.1"/>
    <property type="molecule type" value="Genomic_DNA"/>
</dbReference>
<keyword evidence="2" id="KW-0378">Hydrolase</keyword>
<keyword evidence="6" id="KW-1185">Reference proteome</keyword>
<name>A0A090S1C0_9VIBR</name>
<dbReference type="InterPro" id="IPR014013">
    <property type="entry name" value="Helic_SF1/SF2_ATP-bd_DinG/Rad3"/>
</dbReference>
<dbReference type="GO" id="GO:0005524">
    <property type="term" value="F:ATP binding"/>
    <property type="evidence" value="ECO:0007669"/>
    <property type="project" value="UniProtKB-KW"/>
</dbReference>
<proteinExistence type="predicted"/>
<evidence type="ECO:0000256" key="3">
    <source>
        <dbReference type="ARBA" id="ARBA00022840"/>
    </source>
</evidence>
<keyword evidence="5" id="KW-0347">Helicase</keyword>
<comment type="caution">
    <text evidence="5">The sequence shown here is derived from an EMBL/GenBank/DDBJ whole genome shotgun (WGS) entry which is preliminary data.</text>
</comment>
<evidence type="ECO:0000313" key="6">
    <source>
        <dbReference type="Proteomes" id="UP000029228"/>
    </source>
</evidence>
<protein>
    <submittedName>
        <fullName evidence="5">ATP-dependent helicase DinG/Rad3</fullName>
    </submittedName>
</protein>
<evidence type="ECO:0000313" key="5">
    <source>
        <dbReference type="EMBL" id="GAL20304.1"/>
    </source>
</evidence>
<dbReference type="GO" id="GO:0016787">
    <property type="term" value="F:hydrolase activity"/>
    <property type="evidence" value="ECO:0007669"/>
    <property type="project" value="UniProtKB-KW"/>
</dbReference>
<dbReference type="STRING" id="990268.JCM19235_4504"/>
<dbReference type="InterPro" id="IPR027417">
    <property type="entry name" value="P-loop_NTPase"/>
</dbReference>
<keyword evidence="3" id="KW-0067">ATP-binding</keyword>
<dbReference type="PROSITE" id="PS51193">
    <property type="entry name" value="HELICASE_ATP_BIND_2"/>
    <property type="match status" value="1"/>
</dbReference>
<keyword evidence="1" id="KW-0547">Nucleotide-binding</keyword>